<feature type="domain" description="Anoctamin transmembrane" evidence="6">
    <location>
        <begin position="3"/>
        <end position="220"/>
    </location>
</feature>
<dbReference type="InterPro" id="IPR049452">
    <property type="entry name" value="Anoctamin_TM"/>
</dbReference>
<name>A0A7S0G9H2_9STRA</name>
<dbReference type="EMBL" id="HBEL01005321">
    <property type="protein sequence ID" value="CAD8406428.1"/>
    <property type="molecule type" value="Transcribed_RNA"/>
</dbReference>
<organism evidence="7">
    <name type="scientific">Proboscia inermis</name>
    <dbReference type="NCBI Taxonomy" id="420281"/>
    <lineage>
        <taxon>Eukaryota</taxon>
        <taxon>Sar</taxon>
        <taxon>Stramenopiles</taxon>
        <taxon>Ochrophyta</taxon>
        <taxon>Bacillariophyta</taxon>
        <taxon>Coscinodiscophyceae</taxon>
        <taxon>Rhizosoleniophycidae</taxon>
        <taxon>Rhizosoleniales</taxon>
        <taxon>Rhizosoleniaceae</taxon>
        <taxon>Proboscia</taxon>
    </lineage>
</organism>
<reference evidence="7" key="1">
    <citation type="submission" date="2021-01" db="EMBL/GenBank/DDBJ databases">
        <authorList>
            <person name="Corre E."/>
            <person name="Pelletier E."/>
            <person name="Niang G."/>
            <person name="Scheremetjew M."/>
            <person name="Finn R."/>
            <person name="Kale V."/>
            <person name="Holt S."/>
            <person name="Cochrane G."/>
            <person name="Meng A."/>
            <person name="Brown T."/>
            <person name="Cohen L."/>
        </authorList>
    </citation>
    <scope>NUCLEOTIDE SEQUENCE</scope>
    <source>
        <strain evidence="7">CCAP1064/1</strain>
    </source>
</reference>
<dbReference type="PANTHER" id="PTHR12308">
    <property type="entry name" value="ANOCTAMIN"/>
    <property type="match status" value="1"/>
</dbReference>
<comment type="subcellular location">
    <subcellularLocation>
        <location evidence="1">Membrane</location>
        <topology evidence="1">Multi-pass membrane protein</topology>
    </subcellularLocation>
</comment>
<keyword evidence="2 5" id="KW-0812">Transmembrane</keyword>
<gene>
    <name evidence="7" type="ORF">PINE0816_LOCUS2545</name>
</gene>
<dbReference type="PANTHER" id="PTHR12308:SF73">
    <property type="entry name" value="ANOCTAMIN"/>
    <property type="match status" value="1"/>
</dbReference>
<feature type="transmembrane region" description="Helical" evidence="5">
    <location>
        <begin position="89"/>
        <end position="118"/>
    </location>
</feature>
<evidence type="ECO:0000259" key="6">
    <source>
        <dbReference type="Pfam" id="PF04547"/>
    </source>
</evidence>
<evidence type="ECO:0000256" key="5">
    <source>
        <dbReference type="SAM" id="Phobius"/>
    </source>
</evidence>
<dbReference type="GO" id="GO:0005254">
    <property type="term" value="F:chloride channel activity"/>
    <property type="evidence" value="ECO:0007669"/>
    <property type="project" value="TreeGrafter"/>
</dbReference>
<dbReference type="AlphaFoldDB" id="A0A7S0G9H2"/>
<keyword evidence="3 5" id="KW-1133">Transmembrane helix</keyword>
<evidence type="ECO:0000256" key="4">
    <source>
        <dbReference type="ARBA" id="ARBA00023136"/>
    </source>
</evidence>
<protein>
    <recommendedName>
        <fullName evidence="6">Anoctamin transmembrane domain-containing protein</fullName>
    </recommendedName>
</protein>
<feature type="transmembrane region" description="Helical" evidence="5">
    <location>
        <begin position="149"/>
        <end position="167"/>
    </location>
</feature>
<sequence>MSHWWNILVTIYVPLWYHRWKLSRHRQNIYRETRALESLDDRSRKFKGNTEFDTSIKATIANRKILLEQAQSSVWEETMLPRHDSFNDYVYVVIQFAYVCCFSVVLPITPLIVLLNYLFSMRVDAYKLCRGRQRPLSQKSGGIGVWENVLNVVTVVAVLTNCALMAISSSQFIKLREKIGDVSMLFVVIGLEHVMLFIKYILHTSLTSMPKSVLDSMKKERYEINKKRNSSIRAKKERRSLGIMEQKEIQVCSSEFPSNKSKYKEEEGCQLKNTENDSEHVTVDLKIGSSCIQTGISLSSSPLRESMSADDTFLNSVSKEENMKIDSPFKKLYPEWGFLSPSISNPSNLPDCPNVDAPNDIRVDVNGSTHCTRSSDVSPPCAEEENEVIMERIRMRSLTDCAHDKPKQGMLSKQERVQIHYSSTF</sequence>
<evidence type="ECO:0000256" key="3">
    <source>
        <dbReference type="ARBA" id="ARBA00022989"/>
    </source>
</evidence>
<feature type="transmembrane region" description="Helical" evidence="5">
    <location>
        <begin position="179"/>
        <end position="202"/>
    </location>
</feature>
<proteinExistence type="predicted"/>
<dbReference type="GO" id="GO:0016020">
    <property type="term" value="C:membrane"/>
    <property type="evidence" value="ECO:0007669"/>
    <property type="project" value="UniProtKB-SubCell"/>
</dbReference>
<evidence type="ECO:0000313" key="7">
    <source>
        <dbReference type="EMBL" id="CAD8406428.1"/>
    </source>
</evidence>
<evidence type="ECO:0000256" key="1">
    <source>
        <dbReference type="ARBA" id="ARBA00004141"/>
    </source>
</evidence>
<dbReference type="InterPro" id="IPR007632">
    <property type="entry name" value="Anoctamin"/>
</dbReference>
<accession>A0A7S0G9H2</accession>
<evidence type="ECO:0000256" key="2">
    <source>
        <dbReference type="ARBA" id="ARBA00022692"/>
    </source>
</evidence>
<keyword evidence="4 5" id="KW-0472">Membrane</keyword>
<dbReference type="Pfam" id="PF04547">
    <property type="entry name" value="Anoctamin"/>
    <property type="match status" value="1"/>
</dbReference>